<feature type="repeat" description="TPR" evidence="3">
    <location>
        <begin position="128"/>
        <end position="161"/>
    </location>
</feature>
<dbReference type="EMBL" id="LT883591">
    <property type="protein sequence ID" value="SMZ64487.1"/>
    <property type="molecule type" value="mRNA"/>
</dbReference>
<organism evidence="5">
    <name type="scientific">Arthrospira sp. SRM16</name>
    <dbReference type="NCBI Taxonomy" id="1929211"/>
    <lineage>
        <taxon>Bacteria</taxon>
        <taxon>Bacillati</taxon>
        <taxon>Cyanobacteriota</taxon>
        <taxon>Cyanophyceae</taxon>
        <taxon>Oscillatoriophycideae</taxon>
        <taxon>Oscillatoriales</taxon>
        <taxon>Microcoleaceae</taxon>
        <taxon>Arthrospira</taxon>
    </lineage>
</organism>
<feature type="repeat" description="TPR" evidence="3">
    <location>
        <begin position="60"/>
        <end position="93"/>
    </location>
</feature>
<dbReference type="SUPFAM" id="SSF48452">
    <property type="entry name" value="TPR-like"/>
    <property type="match status" value="1"/>
</dbReference>
<evidence type="ECO:0000313" key="5">
    <source>
        <dbReference type="EMBL" id="SMZ64487.1"/>
    </source>
</evidence>
<dbReference type="InterPro" id="IPR019734">
    <property type="entry name" value="TPR_rpt"/>
</dbReference>
<dbReference type="PANTHER" id="PTHR44943">
    <property type="entry name" value="CELLULOSE SYNTHASE OPERON PROTEIN C"/>
    <property type="match status" value="1"/>
</dbReference>
<evidence type="ECO:0000256" key="3">
    <source>
        <dbReference type="PROSITE-ProRule" id="PRU00339"/>
    </source>
</evidence>
<dbReference type="GO" id="GO:0008168">
    <property type="term" value="F:methyltransferase activity"/>
    <property type="evidence" value="ECO:0007669"/>
    <property type="project" value="UniProtKB-KW"/>
</dbReference>
<dbReference type="PANTHER" id="PTHR44943:SF8">
    <property type="entry name" value="TPR REPEAT-CONTAINING PROTEIN MJ0263"/>
    <property type="match status" value="1"/>
</dbReference>
<protein>
    <submittedName>
        <fullName evidence="5">Methyltransferase type 11</fullName>
    </submittedName>
</protein>
<name>A0A4Y7LM19_9CYAN</name>
<dbReference type="AlphaFoldDB" id="A0A4Y7LM19"/>
<keyword evidence="5" id="KW-0489">Methyltransferase</keyword>
<dbReference type="SUPFAM" id="SSF53335">
    <property type="entry name" value="S-adenosyl-L-methionine-dependent methyltransferases"/>
    <property type="match status" value="1"/>
</dbReference>
<feature type="repeat" description="TPR" evidence="3">
    <location>
        <begin position="162"/>
        <end position="195"/>
    </location>
</feature>
<evidence type="ECO:0000256" key="2">
    <source>
        <dbReference type="ARBA" id="ARBA00022803"/>
    </source>
</evidence>
<accession>A0A4Y7LM19</accession>
<evidence type="ECO:0000256" key="1">
    <source>
        <dbReference type="ARBA" id="ARBA00022737"/>
    </source>
</evidence>
<evidence type="ECO:0000256" key="4">
    <source>
        <dbReference type="SAM" id="Coils"/>
    </source>
</evidence>
<dbReference type="CDD" id="cd02440">
    <property type="entry name" value="AdoMet_MTases"/>
    <property type="match status" value="1"/>
</dbReference>
<dbReference type="InterPro" id="IPR051685">
    <property type="entry name" value="Ycf3/AcsC/BcsC/TPR_MFPF"/>
</dbReference>
<feature type="repeat" description="TPR" evidence="3">
    <location>
        <begin position="94"/>
        <end position="127"/>
    </location>
</feature>
<dbReference type="InterPro" id="IPR011990">
    <property type="entry name" value="TPR-like_helical_dom_sf"/>
</dbReference>
<keyword evidence="2 3" id="KW-0802">TPR repeat</keyword>
<dbReference type="InterPro" id="IPR029063">
    <property type="entry name" value="SAM-dependent_MTases_sf"/>
</dbReference>
<dbReference type="GO" id="GO:0032259">
    <property type="term" value="P:methylation"/>
    <property type="evidence" value="ECO:0007669"/>
    <property type="project" value="UniProtKB-KW"/>
</dbReference>
<keyword evidence="1" id="KW-0677">Repeat</keyword>
<feature type="repeat" description="TPR" evidence="3">
    <location>
        <begin position="264"/>
        <end position="297"/>
    </location>
</feature>
<reference evidence="5" key="1">
    <citation type="submission" date="2017-06" db="EMBL/GenBank/DDBJ databases">
        <authorList>
            <person name="Nizam F."/>
        </authorList>
    </citation>
    <scope>NUCLEOTIDE SEQUENCE</scope>
    <source>
        <strain evidence="5">SRM16</strain>
    </source>
</reference>
<dbReference type="Pfam" id="PF14559">
    <property type="entry name" value="TPR_19"/>
    <property type="match status" value="1"/>
</dbReference>
<dbReference type="PROSITE" id="PS50293">
    <property type="entry name" value="TPR_REGION"/>
    <property type="match status" value="2"/>
</dbReference>
<dbReference type="Pfam" id="PF13414">
    <property type="entry name" value="TPR_11"/>
    <property type="match status" value="3"/>
</dbReference>
<keyword evidence="4" id="KW-0175">Coiled coil</keyword>
<feature type="repeat" description="TPR" evidence="3">
    <location>
        <begin position="230"/>
        <end position="263"/>
    </location>
</feature>
<proteinExistence type="evidence at transcript level"/>
<dbReference type="Pfam" id="PF13489">
    <property type="entry name" value="Methyltransf_23"/>
    <property type="match status" value="1"/>
</dbReference>
<gene>
    <name evidence="5" type="primary">A-MT type11</name>
</gene>
<feature type="repeat" description="TPR" evidence="3">
    <location>
        <begin position="196"/>
        <end position="229"/>
    </location>
</feature>
<dbReference type="Gene3D" id="3.40.50.150">
    <property type="entry name" value="Vaccinia Virus protein VP39"/>
    <property type="match status" value="1"/>
</dbReference>
<sequence>MEVFMSQDTPQPNAEPTFSQKIQAAVKQLYQQANTCVAENKLEEAITCYRQVTVLVPSWADAYQKWGNLLVKAGRLEEAIGAYQQAIKLNPEDSWSYNSLGGIFIKLERWEDAVPVCQQAIQLDPNFFWAYNNLGQALSQQEQWEDAASVYQKASQINSTFFWTYNNWGEALIQLERWSEAVTVYQKAIEIDPNFCWAYNHLGDALRHLKRWSDAVPVYQKAAEINPNFFWTHSNLADTLVYLKRSDQAIPVYQSAIKLNPNSPQTYYKLAKCLQKVKRVDEAIAYFQKVLELKPDFTTAQNKLQELQKKSDDLESKAPQISHNLEPIDWLKYYPKSGDSVSYMMPKPTPPQQDYKTKTWQFPVPPRPLMLVFADRGEDYYLESGKIQIRLLLESLEKAKFSLNPGSRILDFGCASGRMMRFLSDQANTCEIWGADINADCINWCKQYMRPPFHFLTCTTNPHLPFEDRYFDLIYAGSVFTHIDDLAEAWLLELRRIISPGGMAYITIQEQHLMNLIKDFKEKWLSNNNVWPPDKRAECLQKYDEYSKSDFAMFTLGRDTRSLVFYDLDYFCKMVQPFFQVIEIRQEAYYWQTAILLQRQ</sequence>
<reference evidence="5" key="2">
    <citation type="submission" date="2019-06" db="EMBL/GenBank/DDBJ databases">
        <title>Genes from Arthrospira platensis.</title>
        <authorList>
            <person name="Faizal N."/>
            <person name="Venkatesh K."/>
            <person name="Arockiaraj J."/>
        </authorList>
    </citation>
    <scope>NUCLEOTIDE SEQUENCE</scope>
    <source>
        <strain evidence="5">SRM16</strain>
    </source>
</reference>
<dbReference type="PROSITE" id="PS50005">
    <property type="entry name" value="TPR"/>
    <property type="match status" value="7"/>
</dbReference>
<feature type="coiled-coil region" evidence="4">
    <location>
        <begin position="297"/>
        <end position="324"/>
    </location>
</feature>
<keyword evidence="5" id="KW-0808">Transferase</keyword>
<dbReference type="SMART" id="SM00028">
    <property type="entry name" value="TPR"/>
    <property type="match status" value="8"/>
</dbReference>
<dbReference type="Gene3D" id="1.25.40.10">
    <property type="entry name" value="Tetratricopeptide repeat domain"/>
    <property type="match status" value="3"/>
</dbReference>